<feature type="domain" description="Penicillin-binding protein transpeptidase" evidence="15">
    <location>
        <begin position="333"/>
        <end position="569"/>
    </location>
</feature>
<keyword evidence="2" id="KW-1003">Cell membrane</keyword>
<organism evidence="17 18">
    <name type="scientific">Robertmurraya beringensis</name>
    <dbReference type="NCBI Taxonomy" id="641660"/>
    <lineage>
        <taxon>Bacteria</taxon>
        <taxon>Bacillati</taxon>
        <taxon>Bacillota</taxon>
        <taxon>Bacilli</taxon>
        <taxon>Bacillales</taxon>
        <taxon>Bacillaceae</taxon>
        <taxon>Robertmurraya</taxon>
    </lineage>
</organism>
<evidence type="ECO:0000256" key="1">
    <source>
        <dbReference type="ARBA" id="ARBA00004236"/>
    </source>
</evidence>
<evidence type="ECO:0000256" key="2">
    <source>
        <dbReference type="ARBA" id="ARBA00022475"/>
    </source>
</evidence>
<evidence type="ECO:0000256" key="5">
    <source>
        <dbReference type="ARBA" id="ARBA00022676"/>
    </source>
</evidence>
<comment type="subcellular location">
    <subcellularLocation>
        <location evidence="1">Cell membrane</location>
    </subcellularLocation>
</comment>
<evidence type="ECO:0000256" key="7">
    <source>
        <dbReference type="ARBA" id="ARBA00022801"/>
    </source>
</evidence>
<evidence type="ECO:0000256" key="12">
    <source>
        <dbReference type="ARBA" id="ARBA00023316"/>
    </source>
</evidence>
<dbReference type="GO" id="GO:0016757">
    <property type="term" value="F:glycosyltransferase activity"/>
    <property type="evidence" value="ECO:0007669"/>
    <property type="project" value="UniProtKB-KW"/>
</dbReference>
<evidence type="ECO:0000313" key="18">
    <source>
        <dbReference type="Proteomes" id="UP001589738"/>
    </source>
</evidence>
<evidence type="ECO:0000256" key="6">
    <source>
        <dbReference type="ARBA" id="ARBA00022679"/>
    </source>
</evidence>
<evidence type="ECO:0000256" key="4">
    <source>
        <dbReference type="ARBA" id="ARBA00022670"/>
    </source>
</evidence>
<evidence type="ECO:0000256" key="3">
    <source>
        <dbReference type="ARBA" id="ARBA00022645"/>
    </source>
</evidence>
<keyword evidence="9" id="KW-0573">Peptidoglycan synthesis</keyword>
<evidence type="ECO:0000256" key="11">
    <source>
        <dbReference type="ARBA" id="ARBA00023268"/>
    </source>
</evidence>
<dbReference type="PANTHER" id="PTHR32282:SF11">
    <property type="entry name" value="PENICILLIN-BINDING PROTEIN 1B"/>
    <property type="match status" value="1"/>
</dbReference>
<keyword evidence="5 17" id="KW-0328">Glycosyltransferase</keyword>
<evidence type="ECO:0000256" key="14">
    <source>
        <dbReference type="ARBA" id="ARBA00049902"/>
    </source>
</evidence>
<dbReference type="EMBL" id="JBHLUU010000128">
    <property type="protein sequence ID" value="MFC0478345.1"/>
    <property type="molecule type" value="Genomic_DNA"/>
</dbReference>
<feature type="domain" description="Glycosyl transferase family 51" evidence="16">
    <location>
        <begin position="63"/>
        <end position="233"/>
    </location>
</feature>
<dbReference type="InterPro" id="IPR012338">
    <property type="entry name" value="Beta-lactam/transpept-like"/>
</dbReference>
<dbReference type="InterPro" id="IPR001460">
    <property type="entry name" value="PCN-bd_Tpept"/>
</dbReference>
<evidence type="ECO:0000256" key="8">
    <source>
        <dbReference type="ARBA" id="ARBA00022960"/>
    </source>
</evidence>
<dbReference type="InterPro" id="IPR023346">
    <property type="entry name" value="Lysozyme-like_dom_sf"/>
</dbReference>
<evidence type="ECO:0000259" key="15">
    <source>
        <dbReference type="Pfam" id="PF00905"/>
    </source>
</evidence>
<keyword evidence="11" id="KW-0511">Multifunctional enzyme</keyword>
<evidence type="ECO:0000313" key="17">
    <source>
        <dbReference type="EMBL" id="MFC0478345.1"/>
    </source>
</evidence>
<accession>A0ABV6KZP4</accession>
<sequence length="605" mass="68264">MKAATGYLFIILLLPVFFLLAYFSSKEVRSFDTFDHVIEKQIQLDKTNLSQTSLVKDRNGETVLEWYSTVNRIILPSEDIPELLREVFVLSEDQHFYEHIGFDLTAMGRALTINIQSNGIEQGASTITQQLARNLYLTHEQSYNRKLSEILYAYKLEKTYSKKEIIDLYINSIYFQNGAYGIEAAATHYFSRGTLELSKAELLFLAAVPNNPTYYDPLTHFDRTKARQERLIDLLVKKDKLTASEATEIKNSPINLTVHERVDQAPDYMTYVQNELSQLIALSEGLTDEEQIDNRVKEVLASGISIETSLDQSLQNRAKTAVSDNLPFIDVEGSVAVIDHTNAQILALVGGKNYQKGEFNRSFQAYRQPGSSIKPLLVYAPYLQETQSSLSKTVNAGELCIGNYCPENYGGKVYGNVTLERAFANSYNTPAVRLLNEIGVETGFRYLTSFPFKKLVAEDHVLPAAVGGFTYGMSPLELTGAYTSFYDGGYQQPRAIRKVTDLQGNVLYEWKEEKKQVWSAETVNTMRSLLSETISSGTARKAHISRVTYQGGKTGTTNNYQDYWFVGLTDTLTVGVWVGRDMPSSIENIEQYSPHLYIWKAIMSQ</sequence>
<dbReference type="InterPro" id="IPR050396">
    <property type="entry name" value="Glycosyltr_51/Transpeptidase"/>
</dbReference>
<dbReference type="InterPro" id="IPR001264">
    <property type="entry name" value="Glyco_trans_51"/>
</dbReference>
<gene>
    <name evidence="17" type="ORF">ACFFHF_24455</name>
</gene>
<evidence type="ECO:0000256" key="9">
    <source>
        <dbReference type="ARBA" id="ARBA00022984"/>
    </source>
</evidence>
<dbReference type="SUPFAM" id="SSF56601">
    <property type="entry name" value="beta-lactamase/transpeptidase-like"/>
    <property type="match status" value="1"/>
</dbReference>
<dbReference type="RefSeq" id="WP_377059258.1">
    <property type="nucleotide sequence ID" value="NZ_JBHLUU010000128.1"/>
</dbReference>
<dbReference type="Gene3D" id="3.40.710.10">
    <property type="entry name" value="DD-peptidase/beta-lactamase superfamily"/>
    <property type="match status" value="1"/>
</dbReference>
<dbReference type="Proteomes" id="UP001589738">
    <property type="component" value="Unassembled WGS sequence"/>
</dbReference>
<dbReference type="PANTHER" id="PTHR32282">
    <property type="entry name" value="BINDING PROTEIN TRANSPEPTIDASE, PUTATIVE-RELATED"/>
    <property type="match status" value="1"/>
</dbReference>
<evidence type="ECO:0000256" key="13">
    <source>
        <dbReference type="ARBA" id="ARBA00034000"/>
    </source>
</evidence>
<dbReference type="Gene3D" id="1.10.3810.10">
    <property type="entry name" value="Biosynthetic peptidoglycan transglycosylase-like"/>
    <property type="match status" value="1"/>
</dbReference>
<keyword evidence="3" id="KW-0121">Carboxypeptidase</keyword>
<keyword evidence="7" id="KW-0378">Hydrolase</keyword>
<dbReference type="Pfam" id="PF00905">
    <property type="entry name" value="Transpeptidase"/>
    <property type="match status" value="1"/>
</dbReference>
<keyword evidence="4" id="KW-0645">Protease</keyword>
<dbReference type="SUPFAM" id="SSF53955">
    <property type="entry name" value="Lysozyme-like"/>
    <property type="match status" value="1"/>
</dbReference>
<keyword evidence="8" id="KW-0133">Cell shape</keyword>
<comment type="catalytic activity">
    <reaction evidence="13">
        <text>Preferential cleavage: (Ac)2-L-Lys-D-Ala-|-D-Ala. Also transpeptidation of peptidyl-alanyl moieties that are N-acyl substituents of D-alanine.</text>
        <dbReference type="EC" id="3.4.16.4"/>
    </reaction>
</comment>
<dbReference type="InterPro" id="IPR036950">
    <property type="entry name" value="PBP_transglycosylase"/>
</dbReference>
<protein>
    <submittedName>
        <fullName evidence="17">Transglycosylase domain-containing protein</fullName>
        <ecNumber evidence="17">2.4.-.-</ecNumber>
    </submittedName>
</protein>
<proteinExistence type="predicted"/>
<keyword evidence="6 17" id="KW-0808">Transferase</keyword>
<comment type="catalytic activity">
    <reaction evidence="14">
        <text>[GlcNAc-(1-&gt;4)-Mur2Ac(oyl-L-Ala-gamma-D-Glu-L-Lys-D-Ala-D-Ala)](n)-di-trans,octa-cis-undecaprenyl diphosphate + beta-D-GlcNAc-(1-&gt;4)-Mur2Ac(oyl-L-Ala-gamma-D-Glu-L-Lys-D-Ala-D-Ala)-di-trans,octa-cis-undecaprenyl diphosphate = [GlcNAc-(1-&gt;4)-Mur2Ac(oyl-L-Ala-gamma-D-Glu-L-Lys-D-Ala-D-Ala)](n+1)-di-trans,octa-cis-undecaprenyl diphosphate + di-trans,octa-cis-undecaprenyl diphosphate + H(+)</text>
        <dbReference type="Rhea" id="RHEA:23708"/>
        <dbReference type="Rhea" id="RHEA-COMP:9602"/>
        <dbReference type="Rhea" id="RHEA-COMP:9603"/>
        <dbReference type="ChEBI" id="CHEBI:15378"/>
        <dbReference type="ChEBI" id="CHEBI:58405"/>
        <dbReference type="ChEBI" id="CHEBI:60033"/>
        <dbReference type="ChEBI" id="CHEBI:78435"/>
        <dbReference type="EC" id="2.4.99.28"/>
    </reaction>
</comment>
<keyword evidence="12" id="KW-0961">Cell wall biogenesis/degradation</keyword>
<reference evidence="17 18" key="1">
    <citation type="submission" date="2024-09" db="EMBL/GenBank/DDBJ databases">
        <authorList>
            <person name="Sun Q."/>
            <person name="Mori K."/>
        </authorList>
    </citation>
    <scope>NUCLEOTIDE SEQUENCE [LARGE SCALE GENOMIC DNA]</scope>
    <source>
        <strain evidence="17 18">CGMCC 1.9126</strain>
    </source>
</reference>
<keyword evidence="18" id="KW-1185">Reference proteome</keyword>
<comment type="caution">
    <text evidence="17">The sequence shown here is derived from an EMBL/GenBank/DDBJ whole genome shotgun (WGS) entry which is preliminary data.</text>
</comment>
<name>A0ABV6KZP4_9BACI</name>
<dbReference type="EC" id="2.4.-.-" evidence="17"/>
<evidence type="ECO:0000256" key="10">
    <source>
        <dbReference type="ARBA" id="ARBA00023136"/>
    </source>
</evidence>
<keyword evidence="10" id="KW-0472">Membrane</keyword>
<evidence type="ECO:0000259" key="16">
    <source>
        <dbReference type="Pfam" id="PF00912"/>
    </source>
</evidence>
<dbReference type="Pfam" id="PF00912">
    <property type="entry name" value="Transgly"/>
    <property type="match status" value="1"/>
</dbReference>